<dbReference type="GO" id="GO:0044781">
    <property type="term" value="P:bacterial-type flagellum organization"/>
    <property type="evidence" value="ECO:0007669"/>
    <property type="project" value="UniProtKB-KW"/>
</dbReference>
<keyword evidence="5" id="KW-1003">Cell membrane</keyword>
<keyword evidence="8" id="KW-0653">Protein transport</keyword>
<comment type="subcellular location">
    <subcellularLocation>
        <location evidence="1">Cell membrane</location>
        <topology evidence="1">Peripheral membrane protein</topology>
        <orientation evidence="1">Cytoplasmic side</orientation>
    </subcellularLocation>
</comment>
<keyword evidence="6" id="KW-0145">Chemotaxis</keyword>
<reference evidence="11 12" key="2">
    <citation type="submission" date="2020-05" db="EMBL/GenBank/DDBJ databases">
        <title>Draft genome sequence of Desulfovibrio sp. strainFSS-1.</title>
        <authorList>
            <person name="Shimoshige H."/>
            <person name="Kobayashi H."/>
            <person name="Maekawa T."/>
        </authorList>
    </citation>
    <scope>NUCLEOTIDE SEQUENCE [LARGE SCALE GENOMIC DNA]</scope>
    <source>
        <strain evidence="11 12">SIID29052-01</strain>
    </source>
</reference>
<evidence type="ECO:0000256" key="1">
    <source>
        <dbReference type="ARBA" id="ARBA00004413"/>
    </source>
</evidence>
<dbReference type="GO" id="GO:0006935">
    <property type="term" value="P:chemotaxis"/>
    <property type="evidence" value="ECO:0007669"/>
    <property type="project" value="UniProtKB-KW"/>
</dbReference>
<evidence type="ECO:0000313" key="12">
    <source>
        <dbReference type="Proteomes" id="UP000494245"/>
    </source>
</evidence>
<evidence type="ECO:0000256" key="6">
    <source>
        <dbReference type="ARBA" id="ARBA00022500"/>
    </source>
</evidence>
<dbReference type="GO" id="GO:0005886">
    <property type="term" value="C:plasma membrane"/>
    <property type="evidence" value="ECO:0007669"/>
    <property type="project" value="UniProtKB-SubCell"/>
</dbReference>
<dbReference type="NCBIfam" id="TIGR02473">
    <property type="entry name" value="flagell_FliJ"/>
    <property type="match status" value="1"/>
</dbReference>
<dbReference type="GO" id="GO:0015031">
    <property type="term" value="P:protein transport"/>
    <property type="evidence" value="ECO:0007669"/>
    <property type="project" value="UniProtKB-KW"/>
</dbReference>
<evidence type="ECO:0000256" key="5">
    <source>
        <dbReference type="ARBA" id="ARBA00022475"/>
    </source>
</evidence>
<name>A0A6V8M055_9BACT</name>
<comment type="similarity">
    <text evidence="2">Belongs to the FliJ family.</text>
</comment>
<sequence>MTRPFRFTLAQVLDYREQLEDQAKLALAKAQQALQERLEATARLDASLREHLERMAREGASAADFWLGRNYARRLEEELAFSRLEEARLAQDVHQRRLELVERSKERKLLEKLKETQAVRHEREEHRKEQAQFDEMATLRYQPPVV</sequence>
<keyword evidence="12" id="KW-1185">Reference proteome</keyword>
<organism evidence="11 12">
    <name type="scientific">Fundidesulfovibrio magnetotacticus</name>
    <dbReference type="NCBI Taxonomy" id="2730080"/>
    <lineage>
        <taxon>Bacteria</taxon>
        <taxon>Pseudomonadati</taxon>
        <taxon>Thermodesulfobacteriota</taxon>
        <taxon>Desulfovibrionia</taxon>
        <taxon>Desulfovibrionales</taxon>
        <taxon>Desulfovibrionaceae</taxon>
        <taxon>Fundidesulfovibrio</taxon>
    </lineage>
</organism>
<dbReference type="RefSeq" id="WP_173083305.1">
    <property type="nucleotide sequence ID" value="NZ_BLTE01000006.1"/>
</dbReference>
<evidence type="ECO:0000256" key="3">
    <source>
        <dbReference type="ARBA" id="ARBA00020392"/>
    </source>
</evidence>
<evidence type="ECO:0000256" key="7">
    <source>
        <dbReference type="ARBA" id="ARBA00022795"/>
    </source>
</evidence>
<dbReference type="GO" id="GO:0071973">
    <property type="term" value="P:bacterial-type flagellum-dependent cell motility"/>
    <property type="evidence" value="ECO:0007669"/>
    <property type="project" value="InterPro"/>
</dbReference>
<keyword evidence="7" id="KW-1005">Bacterial flagellum biogenesis</keyword>
<evidence type="ECO:0000313" key="11">
    <source>
        <dbReference type="EMBL" id="GFK93855.1"/>
    </source>
</evidence>
<evidence type="ECO:0000256" key="9">
    <source>
        <dbReference type="ARBA" id="ARBA00023136"/>
    </source>
</evidence>
<dbReference type="AlphaFoldDB" id="A0A6V8M055"/>
<evidence type="ECO:0000256" key="8">
    <source>
        <dbReference type="ARBA" id="ARBA00022927"/>
    </source>
</evidence>
<dbReference type="Pfam" id="PF02050">
    <property type="entry name" value="FliJ"/>
    <property type="match status" value="1"/>
</dbReference>
<dbReference type="EMBL" id="BLTE01000006">
    <property type="protein sequence ID" value="GFK93855.1"/>
    <property type="molecule type" value="Genomic_DNA"/>
</dbReference>
<dbReference type="Gene3D" id="1.10.287.1700">
    <property type="match status" value="1"/>
</dbReference>
<keyword evidence="9" id="KW-0472">Membrane</keyword>
<reference evidence="11 12" key="1">
    <citation type="submission" date="2020-04" db="EMBL/GenBank/DDBJ databases">
        <authorList>
            <consortium name="Desulfovibrio sp. FSS-1 genome sequencing consortium"/>
            <person name="Shimoshige H."/>
            <person name="Kobayashi H."/>
            <person name="Maekawa T."/>
        </authorList>
    </citation>
    <scope>NUCLEOTIDE SEQUENCE [LARGE SCALE GENOMIC DNA]</scope>
    <source>
        <strain evidence="11 12">SIID29052-01</strain>
    </source>
</reference>
<evidence type="ECO:0000256" key="4">
    <source>
        <dbReference type="ARBA" id="ARBA00022448"/>
    </source>
</evidence>
<protein>
    <recommendedName>
        <fullName evidence="3">Flagellar FliJ protein</fullName>
    </recommendedName>
</protein>
<keyword evidence="4" id="KW-0813">Transport</keyword>
<dbReference type="GO" id="GO:0009288">
    <property type="term" value="C:bacterial-type flagellum"/>
    <property type="evidence" value="ECO:0007669"/>
    <property type="project" value="InterPro"/>
</dbReference>
<comment type="caution">
    <text evidence="11">The sequence shown here is derived from an EMBL/GenBank/DDBJ whole genome shotgun (WGS) entry which is preliminary data.</text>
</comment>
<accession>A0A6V8M055</accession>
<proteinExistence type="inferred from homology"/>
<keyword evidence="10" id="KW-1006">Bacterial flagellum protein export</keyword>
<dbReference type="InterPro" id="IPR053716">
    <property type="entry name" value="Flag_assembly_chemotaxis_eff"/>
</dbReference>
<gene>
    <name evidence="11" type="ORF">NNJEOMEG_01691</name>
</gene>
<evidence type="ECO:0000256" key="2">
    <source>
        <dbReference type="ARBA" id="ARBA00010004"/>
    </source>
</evidence>
<evidence type="ECO:0000256" key="10">
    <source>
        <dbReference type="ARBA" id="ARBA00023225"/>
    </source>
</evidence>
<dbReference type="Proteomes" id="UP000494245">
    <property type="component" value="Unassembled WGS sequence"/>
</dbReference>
<dbReference type="InterPro" id="IPR012823">
    <property type="entry name" value="Flagell_FliJ"/>
</dbReference>